<dbReference type="PANTHER" id="PTHR42803">
    <property type="entry name" value="ACYL-COA DEHYDROGENASE"/>
    <property type="match status" value="1"/>
</dbReference>
<feature type="domain" description="Acyl-CoA dehydrogenase/oxidase C-terminal" evidence="6">
    <location>
        <begin position="582"/>
        <end position="750"/>
    </location>
</feature>
<dbReference type="Proteomes" id="UP000271889">
    <property type="component" value="Unassembled WGS sequence"/>
</dbReference>
<name>A0A3P7LTJ2_CYLGO</name>
<evidence type="ECO:0000313" key="11">
    <source>
        <dbReference type="Proteomes" id="UP000271889"/>
    </source>
</evidence>
<accession>A0A3P7LTJ2</accession>
<dbReference type="Gene3D" id="2.40.110.10">
    <property type="entry name" value="Butyryl-CoA Dehydrogenase, subunit A, domain 2"/>
    <property type="match status" value="1"/>
</dbReference>
<evidence type="ECO:0008006" key="12">
    <source>
        <dbReference type="Google" id="ProtNLM"/>
    </source>
</evidence>
<evidence type="ECO:0000313" key="10">
    <source>
        <dbReference type="EMBL" id="VDN20224.1"/>
    </source>
</evidence>
<dbReference type="InterPro" id="IPR046373">
    <property type="entry name" value="Acyl-CoA_Oxase/DH_mid-dom_sf"/>
</dbReference>
<evidence type="ECO:0000259" key="8">
    <source>
        <dbReference type="Pfam" id="PF02771"/>
    </source>
</evidence>
<dbReference type="InterPro" id="IPR013786">
    <property type="entry name" value="AcylCoA_DH/ox_N"/>
</dbReference>
<keyword evidence="3" id="KW-0285">Flavoprotein</keyword>
<organism evidence="10 11">
    <name type="scientific">Cylicostephanus goldi</name>
    <name type="common">Nematode worm</name>
    <dbReference type="NCBI Taxonomy" id="71465"/>
    <lineage>
        <taxon>Eukaryota</taxon>
        <taxon>Metazoa</taxon>
        <taxon>Ecdysozoa</taxon>
        <taxon>Nematoda</taxon>
        <taxon>Chromadorea</taxon>
        <taxon>Rhabditida</taxon>
        <taxon>Rhabditina</taxon>
        <taxon>Rhabditomorpha</taxon>
        <taxon>Strongyloidea</taxon>
        <taxon>Strongylidae</taxon>
        <taxon>Cylicostephanus</taxon>
    </lineage>
</organism>
<feature type="domain" description="Acetyl-CoA dehydrogenase-like C-terminal" evidence="9">
    <location>
        <begin position="254"/>
        <end position="321"/>
    </location>
</feature>
<dbReference type="GO" id="GO:0050660">
    <property type="term" value="F:flavin adenine dinucleotide binding"/>
    <property type="evidence" value="ECO:0007669"/>
    <property type="project" value="InterPro"/>
</dbReference>
<dbReference type="InterPro" id="IPR009075">
    <property type="entry name" value="AcylCo_DH/oxidase_C"/>
</dbReference>
<protein>
    <recommendedName>
        <fullName evidence="12">Acyl-CoA dehydrogenase</fullName>
    </recommendedName>
</protein>
<evidence type="ECO:0000259" key="9">
    <source>
        <dbReference type="Pfam" id="PF12806"/>
    </source>
</evidence>
<dbReference type="InterPro" id="IPR037069">
    <property type="entry name" value="AcylCoA_DH/ox_N_sf"/>
</dbReference>
<dbReference type="Gene3D" id="1.20.140.10">
    <property type="entry name" value="Butyryl-CoA Dehydrogenase, subunit A, domain 3"/>
    <property type="match status" value="3"/>
</dbReference>
<evidence type="ECO:0000256" key="4">
    <source>
        <dbReference type="ARBA" id="ARBA00022827"/>
    </source>
</evidence>
<feature type="domain" description="Acyl-CoA dehydrogenase/oxidase N-terminal" evidence="8">
    <location>
        <begin position="5"/>
        <end position="97"/>
    </location>
</feature>
<evidence type="ECO:0000259" key="7">
    <source>
        <dbReference type="Pfam" id="PF02770"/>
    </source>
</evidence>
<evidence type="ECO:0000256" key="2">
    <source>
        <dbReference type="ARBA" id="ARBA00009347"/>
    </source>
</evidence>
<dbReference type="FunFam" id="2.40.110.10:FF:000031">
    <property type="entry name" value="Acyl-CoA dehydrogenase, putative"/>
    <property type="match status" value="1"/>
</dbReference>
<dbReference type="PANTHER" id="PTHR42803:SF1">
    <property type="entry name" value="BROAD-SPECIFICITY LINEAR ACYL-COA DEHYDROGENASE FADE5"/>
    <property type="match status" value="1"/>
</dbReference>
<feature type="domain" description="Acyl-CoA dehydrogenase/oxidase N-terminal" evidence="8">
    <location>
        <begin position="337"/>
        <end position="458"/>
    </location>
</feature>
<dbReference type="SUPFAM" id="SSF47203">
    <property type="entry name" value="Acyl-CoA dehydrogenase C-terminal domain-like"/>
    <property type="match status" value="2"/>
</dbReference>
<dbReference type="OrthoDB" id="5873847at2759"/>
<comment type="similarity">
    <text evidence="2">Belongs to the acyl-CoA dehydrogenase family.</text>
</comment>
<dbReference type="Pfam" id="PF00441">
    <property type="entry name" value="Acyl-CoA_dh_1"/>
    <property type="match status" value="1"/>
</dbReference>
<evidence type="ECO:0000259" key="6">
    <source>
        <dbReference type="Pfam" id="PF00441"/>
    </source>
</evidence>
<dbReference type="InterPro" id="IPR036250">
    <property type="entry name" value="AcylCo_DH-like_C"/>
</dbReference>
<keyword evidence="11" id="KW-1185">Reference proteome</keyword>
<dbReference type="AlphaFoldDB" id="A0A3P7LTJ2"/>
<dbReference type="InterPro" id="IPR006091">
    <property type="entry name" value="Acyl-CoA_Oxase/DH_mid-dom"/>
</dbReference>
<feature type="domain" description="Acyl-CoA oxidase/dehydrogenase middle" evidence="7">
    <location>
        <begin position="463"/>
        <end position="571"/>
    </location>
</feature>
<dbReference type="InterPro" id="IPR009100">
    <property type="entry name" value="AcylCoA_DH/oxidase_NM_dom_sf"/>
</dbReference>
<dbReference type="Pfam" id="PF02770">
    <property type="entry name" value="Acyl-CoA_dh_M"/>
    <property type="match status" value="1"/>
</dbReference>
<keyword evidence="4" id="KW-0274">FAD</keyword>
<sequence length="859" mass="93324">MVDQYLEAAADFCENELSPINQTGDREGCTWNDGVVTTPTGFKEAYQKYIELGFPSLSAEEQYGGQGLPNSLGITISEMVGTANWAWGMYPGLSHGAVRSDLGIIRTKAEPQADGSYAISGEKIFISAGEHDMAENIIHIVLARLPGAPKGYLIGPENRGLNCMFTFMNTARIGTAVQGLAASEGSFQGALAYAKDRLAMHNILSLLTPIAKAFLTETGSEAAKHGVQVFGGHGFISEHGMEQIVRDTRIACLYEAAVDYLYFSGYVTLAYLWARMALVAQETLAAGTTEADFYNAKLTTARFYFKKILPRVRAHVDVIATEQFWQANENLAHLDTATAEAILEEMAKFAQNVTLPLNRTGDEEGAKYENGNVTTPAGFKEAFKQYAEGGWIGLGADAEWGGQEMPKMLTVLSDEMLFATNPSFMLYPLLSVGAGMALNSYGSQAQKETYLPKIYSGEWSGTMCLTEPHAGTDLGIIKTKAERNDDGTYSITGTKIFITGGDHDLAENIIHLVLAKTPDAPAGSRGISLFIVPKFLVNADGSLGERNPVGPGSIEHKMGIKASATCVMNFDGAKGYLVGKENEGLAAMFVMMNYERLSMGIQGLGASEFAYQNAAQYATDRLQGRSAAGVQSPNKPADSILVHGDVRRMLLNARANNEASRAFAVYVGQQLDITKFSTDPEAVKKANDRVALLTPIAKAYLTDTAFQATLDAQMVFGGHGYIREWGVEQCIRDLRISQIYEGTNGVQSQDLIGRKTIKSTEVESVTQYILEAAKESHDFPNSAAVDYLHAVGLLSFSYMFARIANAAKDKEGEFYKNKLALACYFVQRILPELAVRITKIKSGADVIMNFSEDYFTTQA</sequence>
<dbReference type="Gene3D" id="1.10.540.10">
    <property type="entry name" value="Acyl-CoA dehydrogenase/oxidase, N-terminal domain"/>
    <property type="match status" value="2"/>
</dbReference>
<gene>
    <name evidence="10" type="ORF">CGOC_LOCUS8772</name>
</gene>
<dbReference type="Pfam" id="PF12806">
    <property type="entry name" value="Acyl-CoA_dh_C"/>
    <property type="match status" value="2"/>
</dbReference>
<proteinExistence type="inferred from homology"/>
<evidence type="ECO:0000256" key="5">
    <source>
        <dbReference type="ARBA" id="ARBA00023002"/>
    </source>
</evidence>
<comment type="cofactor">
    <cofactor evidence="1">
        <name>FAD</name>
        <dbReference type="ChEBI" id="CHEBI:57692"/>
    </cofactor>
</comment>
<feature type="domain" description="Acetyl-CoA dehydrogenase-like C-terminal" evidence="9">
    <location>
        <begin position="761"/>
        <end position="850"/>
    </location>
</feature>
<dbReference type="Pfam" id="PF02771">
    <property type="entry name" value="Acyl-CoA_dh_N"/>
    <property type="match status" value="2"/>
</dbReference>
<dbReference type="SUPFAM" id="SSF56645">
    <property type="entry name" value="Acyl-CoA dehydrogenase NM domain-like"/>
    <property type="match status" value="2"/>
</dbReference>
<dbReference type="InterPro" id="IPR052166">
    <property type="entry name" value="Diverse_Acyl-CoA_DH"/>
</dbReference>
<keyword evidence="5" id="KW-0560">Oxidoreductase</keyword>
<dbReference type="EMBL" id="UYRV01104891">
    <property type="protein sequence ID" value="VDN20224.1"/>
    <property type="molecule type" value="Genomic_DNA"/>
</dbReference>
<dbReference type="GO" id="GO:0016627">
    <property type="term" value="F:oxidoreductase activity, acting on the CH-CH group of donors"/>
    <property type="evidence" value="ECO:0007669"/>
    <property type="project" value="InterPro"/>
</dbReference>
<evidence type="ECO:0000256" key="3">
    <source>
        <dbReference type="ARBA" id="ARBA00022630"/>
    </source>
</evidence>
<dbReference type="InterPro" id="IPR025878">
    <property type="entry name" value="Acyl-CoA_dh-like_C_dom"/>
</dbReference>
<evidence type="ECO:0000256" key="1">
    <source>
        <dbReference type="ARBA" id="ARBA00001974"/>
    </source>
</evidence>
<reference evidence="10 11" key="1">
    <citation type="submission" date="2018-11" db="EMBL/GenBank/DDBJ databases">
        <authorList>
            <consortium name="Pathogen Informatics"/>
        </authorList>
    </citation>
    <scope>NUCLEOTIDE SEQUENCE [LARGE SCALE GENOMIC DNA]</scope>
</reference>